<dbReference type="GO" id="GO:1990281">
    <property type="term" value="C:efflux pump complex"/>
    <property type="evidence" value="ECO:0007669"/>
    <property type="project" value="TreeGrafter"/>
</dbReference>
<keyword evidence="5 7" id="KW-0472">Membrane</keyword>
<dbReference type="InterPro" id="IPR003423">
    <property type="entry name" value="OMP_efflux"/>
</dbReference>
<sequence length="487" mass="52422">MAERRRRRWIALAVLCVGALQGTAAADLGEDPLSTARRLPLPVSERLASLELPCADALPQPLTPLDAVRQALCRHPQTRQAWAAVEAQAAAVGLGQSAYWPGLSATASFSRVRVESEYPDQPELDSSFDGRSSGQSLGLEWVLYDFGLRAANLRRERALFVAACASQNETILAVFLDTARAYFAAEQAQASLATETQAEEAARRSAEVAQAKVAAGVGLEADRLQAQTAHAQASLNRIRAQERLDSAMGTVASAMGLRPGTPILLPEAGSAMADGPEAAAQIDGLMERAQQLHPRIAAARAQLQAAQDAVTAARAGGRPSLALSAFTERSDTPIDRVSSRQQIESSSLGLRLSAPLFEGFGRTYRIRQAEALREGREAALLAARQDVAQAVWDSYVAVRGGAEARRASRRLLDSARQSYELASGRYQAGVGNILELLRAQSDLATAQQQEVLARTRWRLARLELAASLGQIDFWMLRERDPARPGDD</sequence>
<keyword evidence="3" id="KW-1134">Transmembrane beta strand</keyword>
<keyword evidence="10" id="KW-1185">Reference proteome</keyword>
<reference evidence="9 10" key="1">
    <citation type="submission" date="2018-02" db="EMBL/GenBank/DDBJ databases">
        <title>Genome sequencing of Solimonas sp. HR-BB.</title>
        <authorList>
            <person name="Lee Y."/>
            <person name="Jeon C.O."/>
        </authorList>
    </citation>
    <scope>NUCLEOTIDE SEQUENCE [LARGE SCALE GENOMIC DNA]</scope>
    <source>
        <strain evidence="9 10">HR-BB</strain>
    </source>
</reference>
<keyword evidence="7" id="KW-0204">Cytolysis</keyword>
<dbReference type="AlphaFoldDB" id="A0A2S5TAT6"/>
<name>A0A2S5TAT6_9GAMM</name>
<keyword evidence="7" id="KW-0354">Hemolysis</keyword>
<comment type="caution">
    <text evidence="9">The sequence shown here is derived from an EMBL/GenBank/DDBJ whole genome shotgun (WGS) entry which is preliminary data.</text>
</comment>
<organism evidence="9 10">
    <name type="scientific">Solimonas fluminis</name>
    <dbReference type="NCBI Taxonomy" id="2086571"/>
    <lineage>
        <taxon>Bacteria</taxon>
        <taxon>Pseudomonadati</taxon>
        <taxon>Pseudomonadota</taxon>
        <taxon>Gammaproteobacteria</taxon>
        <taxon>Nevskiales</taxon>
        <taxon>Nevskiaceae</taxon>
        <taxon>Solimonas</taxon>
    </lineage>
</organism>
<dbReference type="SUPFAM" id="SSF56954">
    <property type="entry name" value="Outer membrane efflux proteins (OEP)"/>
    <property type="match status" value="1"/>
</dbReference>
<keyword evidence="6 7" id="KW-0998">Cell outer membrane</keyword>
<proteinExistence type="inferred from homology"/>
<keyword evidence="4" id="KW-0812">Transmembrane</keyword>
<dbReference type="PANTHER" id="PTHR30026:SF20">
    <property type="entry name" value="OUTER MEMBRANE PROTEIN TOLC"/>
    <property type="match status" value="1"/>
</dbReference>
<dbReference type="GO" id="GO:0009279">
    <property type="term" value="C:cell outer membrane"/>
    <property type="evidence" value="ECO:0007669"/>
    <property type="project" value="UniProtKB-SubCell"/>
</dbReference>
<dbReference type="OrthoDB" id="5296315at2"/>
<dbReference type="GO" id="GO:0031640">
    <property type="term" value="P:killing of cells of another organism"/>
    <property type="evidence" value="ECO:0007669"/>
    <property type="project" value="UniProtKB-KW"/>
</dbReference>
<dbReference type="InterPro" id="IPR051906">
    <property type="entry name" value="TolC-like"/>
</dbReference>
<evidence type="ECO:0000256" key="6">
    <source>
        <dbReference type="ARBA" id="ARBA00023237"/>
    </source>
</evidence>
<comment type="subcellular location">
    <subcellularLocation>
        <location evidence="7">Cell outer membrane</location>
        <topology evidence="7">Peripheral membrane protein</topology>
    </subcellularLocation>
</comment>
<dbReference type="InterPro" id="IPR028351">
    <property type="entry name" value="CyaE"/>
</dbReference>
<evidence type="ECO:0000256" key="2">
    <source>
        <dbReference type="ARBA" id="ARBA00022448"/>
    </source>
</evidence>
<gene>
    <name evidence="9" type="ORF">C3942_20720</name>
</gene>
<evidence type="ECO:0000256" key="8">
    <source>
        <dbReference type="SAM" id="SignalP"/>
    </source>
</evidence>
<dbReference type="Gene3D" id="1.20.1600.10">
    <property type="entry name" value="Outer membrane efflux proteins (OEP)"/>
    <property type="match status" value="1"/>
</dbReference>
<keyword evidence="8" id="KW-0732">Signal</keyword>
<dbReference type="EMBL" id="PSNW01000017">
    <property type="protein sequence ID" value="PPE71967.1"/>
    <property type="molecule type" value="Genomic_DNA"/>
</dbReference>
<dbReference type="PIRSF" id="PIRSF001892">
    <property type="entry name" value="CyaE"/>
    <property type="match status" value="1"/>
</dbReference>
<feature type="signal peptide" evidence="8">
    <location>
        <begin position="1"/>
        <end position="26"/>
    </location>
</feature>
<comment type="similarity">
    <text evidence="1 7">Belongs to the outer membrane factor (OMF) (TC 1.B.17) family.</text>
</comment>
<evidence type="ECO:0000256" key="4">
    <source>
        <dbReference type="ARBA" id="ARBA00022692"/>
    </source>
</evidence>
<evidence type="ECO:0000256" key="1">
    <source>
        <dbReference type="ARBA" id="ARBA00007613"/>
    </source>
</evidence>
<feature type="chain" id="PRO_5015521594" description="Protein CyaE" evidence="8">
    <location>
        <begin position="27"/>
        <end position="487"/>
    </location>
</feature>
<evidence type="ECO:0000313" key="10">
    <source>
        <dbReference type="Proteomes" id="UP000238220"/>
    </source>
</evidence>
<evidence type="ECO:0000256" key="3">
    <source>
        <dbReference type="ARBA" id="ARBA00022452"/>
    </source>
</evidence>
<dbReference type="Pfam" id="PF02321">
    <property type="entry name" value="OEP"/>
    <property type="match status" value="2"/>
</dbReference>
<keyword evidence="2 7" id="KW-0813">Transport</keyword>
<dbReference type="GO" id="GO:0015288">
    <property type="term" value="F:porin activity"/>
    <property type="evidence" value="ECO:0007669"/>
    <property type="project" value="TreeGrafter"/>
</dbReference>
<dbReference type="GO" id="GO:0015562">
    <property type="term" value="F:efflux transmembrane transporter activity"/>
    <property type="evidence" value="ECO:0007669"/>
    <property type="project" value="InterPro"/>
</dbReference>
<accession>A0A2S5TAT6</accession>
<dbReference type="RefSeq" id="WP_104232278.1">
    <property type="nucleotide sequence ID" value="NZ_PSNW01000017.1"/>
</dbReference>
<evidence type="ECO:0000313" key="9">
    <source>
        <dbReference type="EMBL" id="PPE71967.1"/>
    </source>
</evidence>
<dbReference type="PANTHER" id="PTHR30026">
    <property type="entry name" value="OUTER MEMBRANE PROTEIN TOLC"/>
    <property type="match status" value="1"/>
</dbReference>
<evidence type="ECO:0000256" key="7">
    <source>
        <dbReference type="PIRNR" id="PIRNR001892"/>
    </source>
</evidence>
<evidence type="ECO:0000256" key="5">
    <source>
        <dbReference type="ARBA" id="ARBA00023136"/>
    </source>
</evidence>
<protein>
    <recommendedName>
        <fullName evidence="7">Protein CyaE</fullName>
    </recommendedName>
</protein>
<comment type="function">
    <text evidence="7">CyaE is necessary for transport of calmodulin-sensitive adenylate cyclase-hemolysin (cyclolysin).</text>
</comment>
<dbReference type="Proteomes" id="UP000238220">
    <property type="component" value="Unassembled WGS sequence"/>
</dbReference>